<comment type="caution">
    <text evidence="2">The sequence shown here is derived from an EMBL/GenBank/DDBJ whole genome shotgun (WGS) entry which is preliminary data.</text>
</comment>
<evidence type="ECO:0000313" key="2">
    <source>
        <dbReference type="EMBL" id="EEY36182.1"/>
    </source>
</evidence>
<gene>
    <name evidence="2" type="ORF">HMPREF0554_1963</name>
</gene>
<sequence>MNIETQKYDKIIIGAGIYGMYAARRILQENLNTKVLIIETEKTYFNRGSYVNQARLHNGYHYPRSYSTASKSVKYFDRFYNDFKEGINDSFEKIYAIASDYSWANGEQFQKFCDNLNVLCEEIPKKKYFNEYTIDKAFLTKEFSFDAKIIGDKLYNDLISLNCEIHFNTKIISIEKKENKYIIKTKEGKIYETPFILNATYAGINKIHDLLGFEYLPIKYEFCEVILCEVSENIKNVGLTVMDGPFFSLMPFGLTGYHSITTVSRTPHFTSYEDISPYDCGGNGKLQQSEEHKKGCIHCGIYPETAFLEMVQTAKKYLNEDISIKYVKSLFTIKPIMVASEIDDSRPTIIKQYSENPDFYTVFSGKINTMYDLDEIL</sequence>
<dbReference type="Proteomes" id="UP000004226">
    <property type="component" value="Unassembled WGS sequence"/>
</dbReference>
<proteinExistence type="predicted"/>
<dbReference type="InterPro" id="IPR052745">
    <property type="entry name" value="G3P_Oxidase/Oxidoreductase"/>
</dbReference>
<dbReference type="PANTHER" id="PTHR42720">
    <property type="entry name" value="GLYCEROL-3-PHOSPHATE DEHYDROGENASE"/>
    <property type="match status" value="1"/>
</dbReference>
<evidence type="ECO:0000259" key="1">
    <source>
        <dbReference type="Pfam" id="PF01266"/>
    </source>
</evidence>
<dbReference type="AlphaFoldDB" id="D0GI90"/>
<reference evidence="2 3" key="1">
    <citation type="submission" date="2009-10" db="EMBL/GenBank/DDBJ databases">
        <authorList>
            <person name="Harkins D.M."/>
            <person name="Madupu R."/>
            <person name="Durkin A.S."/>
            <person name="Torralba M."/>
            <person name="Methe B."/>
            <person name="Sutton G.G."/>
            <person name="Strausberg R.L."/>
            <person name="Nelson K.E."/>
        </authorList>
    </citation>
    <scope>NUCLEOTIDE SEQUENCE [LARGE SCALE GENOMIC DNA]</scope>
    <source>
        <strain evidence="2 3">F0264</strain>
    </source>
</reference>
<dbReference type="InterPro" id="IPR006076">
    <property type="entry name" value="FAD-dep_OxRdtase"/>
</dbReference>
<keyword evidence="3" id="KW-1185">Reference proteome</keyword>
<protein>
    <submittedName>
        <fullName evidence="2">FAD dependent oxidoreductase</fullName>
    </submittedName>
</protein>
<name>D0GI90_9FUSO</name>
<dbReference type="EMBL" id="ADAD01000002">
    <property type="protein sequence ID" value="EEY36182.1"/>
    <property type="molecule type" value="Genomic_DNA"/>
</dbReference>
<dbReference type="eggNOG" id="COG0579">
    <property type="taxonomic scope" value="Bacteria"/>
</dbReference>
<dbReference type="Gene3D" id="3.30.9.10">
    <property type="entry name" value="D-Amino Acid Oxidase, subunit A, domain 2"/>
    <property type="match status" value="1"/>
</dbReference>
<feature type="domain" description="FAD dependent oxidoreductase" evidence="1">
    <location>
        <begin position="11"/>
        <end position="219"/>
    </location>
</feature>
<dbReference type="Pfam" id="PF01266">
    <property type="entry name" value="DAO"/>
    <property type="match status" value="1"/>
</dbReference>
<dbReference type="SUPFAM" id="SSF51905">
    <property type="entry name" value="FAD/NAD(P)-binding domain"/>
    <property type="match status" value="1"/>
</dbReference>
<dbReference type="InterPro" id="IPR036188">
    <property type="entry name" value="FAD/NAD-bd_sf"/>
</dbReference>
<evidence type="ECO:0000313" key="3">
    <source>
        <dbReference type="Proteomes" id="UP000004226"/>
    </source>
</evidence>
<accession>D0GI90</accession>
<dbReference type="RefSeq" id="WP_006806210.1">
    <property type="nucleotide sequence ID" value="NZ_ADAD01000002.1"/>
</dbReference>
<dbReference type="Gene3D" id="3.50.50.60">
    <property type="entry name" value="FAD/NAD(P)-binding domain"/>
    <property type="match status" value="1"/>
</dbReference>
<dbReference type="PANTHER" id="PTHR42720:SF1">
    <property type="entry name" value="GLYCEROL 3-PHOSPHATE OXIDASE"/>
    <property type="match status" value="1"/>
</dbReference>
<organism evidence="2 3">
    <name type="scientific">Pseudoleptotrichia goodfellowii F0264</name>
    <dbReference type="NCBI Taxonomy" id="596323"/>
    <lineage>
        <taxon>Bacteria</taxon>
        <taxon>Fusobacteriati</taxon>
        <taxon>Fusobacteriota</taxon>
        <taxon>Fusobacteriia</taxon>
        <taxon>Fusobacteriales</taxon>
        <taxon>Leptotrichiaceae</taxon>
        <taxon>Pseudoleptotrichia</taxon>
    </lineage>
</organism>